<evidence type="ECO:0000313" key="2">
    <source>
        <dbReference type="EMBL" id="KAJ6981064.1"/>
    </source>
</evidence>
<evidence type="ECO:0000313" key="3">
    <source>
        <dbReference type="Proteomes" id="UP001164929"/>
    </source>
</evidence>
<keyword evidence="1" id="KW-1133">Transmembrane helix</keyword>
<keyword evidence="1" id="KW-0812">Transmembrane</keyword>
<keyword evidence="1" id="KW-0472">Membrane</keyword>
<name>A0AAD6M8W8_9ROSI</name>
<protein>
    <submittedName>
        <fullName evidence="2">Uncharacterized protein</fullName>
    </submittedName>
</protein>
<dbReference type="AlphaFoldDB" id="A0AAD6M8W8"/>
<organism evidence="2 3">
    <name type="scientific">Populus alba x Populus x berolinensis</name>
    <dbReference type="NCBI Taxonomy" id="444605"/>
    <lineage>
        <taxon>Eukaryota</taxon>
        <taxon>Viridiplantae</taxon>
        <taxon>Streptophyta</taxon>
        <taxon>Embryophyta</taxon>
        <taxon>Tracheophyta</taxon>
        <taxon>Spermatophyta</taxon>
        <taxon>Magnoliopsida</taxon>
        <taxon>eudicotyledons</taxon>
        <taxon>Gunneridae</taxon>
        <taxon>Pentapetalae</taxon>
        <taxon>rosids</taxon>
        <taxon>fabids</taxon>
        <taxon>Malpighiales</taxon>
        <taxon>Salicaceae</taxon>
        <taxon>Saliceae</taxon>
        <taxon>Populus</taxon>
    </lineage>
</organism>
<gene>
    <name evidence="2" type="ORF">NC653_024451</name>
</gene>
<feature type="transmembrane region" description="Helical" evidence="1">
    <location>
        <begin position="6"/>
        <end position="30"/>
    </location>
</feature>
<dbReference type="EMBL" id="JAQIZT010000010">
    <property type="protein sequence ID" value="KAJ6981064.1"/>
    <property type="molecule type" value="Genomic_DNA"/>
</dbReference>
<keyword evidence="3" id="KW-1185">Reference proteome</keyword>
<sequence>MRVKELLPQFVMLLTMLSTTYLILGFYRVVLHFDKVGNAKHLDTTNKINYHTRR</sequence>
<comment type="caution">
    <text evidence="2">The sequence shown here is derived from an EMBL/GenBank/DDBJ whole genome shotgun (WGS) entry which is preliminary data.</text>
</comment>
<proteinExistence type="predicted"/>
<reference evidence="2" key="1">
    <citation type="journal article" date="2023" name="Mol. Ecol. Resour.">
        <title>Chromosome-level genome assembly of a triploid poplar Populus alba 'Berolinensis'.</title>
        <authorList>
            <person name="Chen S."/>
            <person name="Yu Y."/>
            <person name="Wang X."/>
            <person name="Wang S."/>
            <person name="Zhang T."/>
            <person name="Zhou Y."/>
            <person name="He R."/>
            <person name="Meng N."/>
            <person name="Wang Y."/>
            <person name="Liu W."/>
            <person name="Liu Z."/>
            <person name="Liu J."/>
            <person name="Guo Q."/>
            <person name="Huang H."/>
            <person name="Sederoff R.R."/>
            <person name="Wang G."/>
            <person name="Qu G."/>
            <person name="Chen S."/>
        </authorList>
    </citation>
    <scope>NUCLEOTIDE SEQUENCE</scope>
    <source>
        <strain evidence="2">SC-2020</strain>
    </source>
</reference>
<evidence type="ECO:0000256" key="1">
    <source>
        <dbReference type="SAM" id="Phobius"/>
    </source>
</evidence>
<accession>A0AAD6M8W8</accession>
<dbReference type="Proteomes" id="UP001164929">
    <property type="component" value="Chromosome 10"/>
</dbReference>